<dbReference type="AlphaFoldDB" id="A0AAX3N256"/>
<evidence type="ECO:0000313" key="7">
    <source>
        <dbReference type="Proteomes" id="UP001221519"/>
    </source>
</evidence>
<dbReference type="InterPro" id="IPR025436">
    <property type="entry name" value="DUF4179"/>
</dbReference>
<keyword evidence="7" id="KW-1185">Reference proteome</keyword>
<dbReference type="Pfam" id="PF13786">
    <property type="entry name" value="DUF4179"/>
    <property type="match status" value="1"/>
</dbReference>
<dbReference type="Proteomes" id="UP001220962">
    <property type="component" value="Chromosome"/>
</dbReference>
<keyword evidence="1" id="KW-0812">Transmembrane</keyword>
<dbReference type="EMBL" id="CP118101">
    <property type="protein sequence ID" value="WDH83134.1"/>
    <property type="molecule type" value="Genomic_DNA"/>
</dbReference>
<proteinExistence type="predicted"/>
<feature type="domain" description="DUF4179" evidence="2">
    <location>
        <begin position="51"/>
        <end position="141"/>
    </location>
</feature>
<reference evidence="4 7" key="1">
    <citation type="submission" date="2023-02" db="EMBL/GenBank/DDBJ databases">
        <title>Pathogen: clinical or host-associated sample.</title>
        <authorList>
            <person name="Hergert J."/>
            <person name="Casey R."/>
            <person name="Wagner J."/>
            <person name="Young E.L."/>
            <person name="Oakeson K.F."/>
        </authorList>
    </citation>
    <scope>NUCLEOTIDE SEQUENCE</scope>
    <source>
        <strain evidence="5 7">2022CK-00829</strain>
        <strain evidence="4">2022CK-00830</strain>
    </source>
</reference>
<name>A0AAX3N256_9BACL</name>
<feature type="domain" description="DUF5643" evidence="3">
    <location>
        <begin position="247"/>
        <end position="362"/>
    </location>
</feature>
<keyword evidence="1" id="KW-0472">Membrane</keyword>
<sequence length="374" mass="40261">MAAFKVENELKKVDISSTEVSPLVRTRLDETYASLSGQKQHTVRRRTSRLRKAGLTAAAAGILGIGVFASGFVSPVMAASIKSIPIIGSLFSILETDSGLRAGGDLGLATNVNNAVSYKDVKLEVTETLYDGTRAAFIVNVTAPNLDNGTYDNGNNTMKLSNAIENVALSITGKTEDEANSVLQGGIFYGGAGEAHPNTLVFEQVLNGAESNTLSDSFTSEVIIKLDGIDHEFRIDVPFEKNHTQTISLNPNTAVTKEDLTFGVASVSVSPITTRVTTSIALNSASSLTQKDEERLRKIGIVVYDDQGRQLTALSGDGVYEGNRLIYDRRYATTTGESKYLIIKPFMIKDDFAEDVQEDQFIAGLETKIDLSGN</sequence>
<gene>
    <name evidence="4" type="ORF">PUW23_02490</name>
    <name evidence="5" type="ORF">PUW25_02645</name>
</gene>
<evidence type="ECO:0000259" key="2">
    <source>
        <dbReference type="Pfam" id="PF13786"/>
    </source>
</evidence>
<feature type="transmembrane region" description="Helical" evidence="1">
    <location>
        <begin position="53"/>
        <end position="73"/>
    </location>
</feature>
<dbReference type="RefSeq" id="WP_047911534.1">
    <property type="nucleotide sequence ID" value="NZ_CP118101.1"/>
</dbReference>
<dbReference type="EMBL" id="CP118108">
    <property type="protein sequence ID" value="WDI02907.1"/>
    <property type="molecule type" value="Genomic_DNA"/>
</dbReference>
<organism evidence="4 6">
    <name type="scientific">Paenibacillus urinalis</name>
    <dbReference type="NCBI Taxonomy" id="521520"/>
    <lineage>
        <taxon>Bacteria</taxon>
        <taxon>Bacillati</taxon>
        <taxon>Bacillota</taxon>
        <taxon>Bacilli</taxon>
        <taxon>Bacillales</taxon>
        <taxon>Paenibacillaceae</taxon>
        <taxon>Paenibacillus</taxon>
    </lineage>
</organism>
<evidence type="ECO:0000259" key="3">
    <source>
        <dbReference type="Pfam" id="PF18705"/>
    </source>
</evidence>
<dbReference type="InterPro" id="IPR040680">
    <property type="entry name" value="DUF5643"/>
</dbReference>
<dbReference type="Gene3D" id="2.60.40.1630">
    <property type="entry name" value="bacillus anthracis domain"/>
    <property type="match status" value="1"/>
</dbReference>
<dbReference type="Proteomes" id="UP001221519">
    <property type="component" value="Chromosome"/>
</dbReference>
<evidence type="ECO:0000256" key="1">
    <source>
        <dbReference type="SAM" id="Phobius"/>
    </source>
</evidence>
<protein>
    <submittedName>
        <fullName evidence="4">DUF4179 domain-containing protein</fullName>
    </submittedName>
</protein>
<evidence type="ECO:0000313" key="4">
    <source>
        <dbReference type="EMBL" id="WDH83134.1"/>
    </source>
</evidence>
<evidence type="ECO:0000313" key="5">
    <source>
        <dbReference type="EMBL" id="WDI02907.1"/>
    </source>
</evidence>
<keyword evidence="1" id="KW-1133">Transmembrane helix</keyword>
<accession>A0AAX3N256</accession>
<dbReference type="Pfam" id="PF18705">
    <property type="entry name" value="DUF5643"/>
    <property type="match status" value="1"/>
</dbReference>
<evidence type="ECO:0000313" key="6">
    <source>
        <dbReference type="Proteomes" id="UP001220962"/>
    </source>
</evidence>